<sequence length="246" mass="26555">MRSQVLALIAYVGLLAGLYCGPAAAHSPYFSQSEAISVPGYDTVTLRLLHGDGIFVADPVRAVVVDRDGRLLGASPMSAVLGMICESETEHRTCRVYDGVSGKIYEPAPAKLRDGGVIEMDGRPQAYPEDMTTDFGFEERPAGLTETVRFEIQQLLSSWMATILALAWSALFWGLAMPLIQAVLGRRRRPRALAIVLRLAGVALMAPITALAWLLSPYSLAYLAVVVTGGALLAYLFAKPWRTATA</sequence>
<feature type="transmembrane region" description="Helical" evidence="1">
    <location>
        <begin position="159"/>
        <end position="180"/>
    </location>
</feature>
<keyword evidence="1" id="KW-0472">Membrane</keyword>
<accession>A0A212LNQ6</accession>
<reference evidence="3" key="1">
    <citation type="submission" date="2016-08" db="EMBL/GenBank/DDBJ databases">
        <authorList>
            <person name="Seilhamer J.J."/>
        </authorList>
    </citation>
    <scope>NUCLEOTIDE SEQUENCE</scope>
    <source>
        <strain evidence="3">86</strain>
    </source>
</reference>
<feature type="transmembrane region" description="Helical" evidence="1">
    <location>
        <begin position="192"/>
        <end position="214"/>
    </location>
</feature>
<dbReference type="AlphaFoldDB" id="A0A212LNQ6"/>
<evidence type="ECO:0008006" key="4">
    <source>
        <dbReference type="Google" id="ProtNLM"/>
    </source>
</evidence>
<gene>
    <name evidence="3" type="ORF">KL86PLE_90264</name>
</gene>
<name>A0A212LNQ6_9HYPH</name>
<feature type="chain" id="PRO_5012488021" description="Transmembrane protein" evidence="2">
    <location>
        <begin position="26"/>
        <end position="246"/>
    </location>
</feature>
<proteinExistence type="predicted"/>
<evidence type="ECO:0000313" key="3">
    <source>
        <dbReference type="EMBL" id="SCM79161.1"/>
    </source>
</evidence>
<dbReference type="EMBL" id="FMJD01000013">
    <property type="protein sequence ID" value="SCM79161.1"/>
    <property type="molecule type" value="Genomic_DNA"/>
</dbReference>
<keyword evidence="2" id="KW-0732">Signal</keyword>
<evidence type="ECO:0000256" key="1">
    <source>
        <dbReference type="SAM" id="Phobius"/>
    </source>
</evidence>
<organism evidence="3">
    <name type="scientific">uncultured Pleomorphomonas sp</name>
    <dbReference type="NCBI Taxonomy" id="442121"/>
    <lineage>
        <taxon>Bacteria</taxon>
        <taxon>Pseudomonadati</taxon>
        <taxon>Pseudomonadota</taxon>
        <taxon>Alphaproteobacteria</taxon>
        <taxon>Hyphomicrobiales</taxon>
        <taxon>Pleomorphomonadaceae</taxon>
        <taxon>Pleomorphomonas</taxon>
        <taxon>environmental samples</taxon>
    </lineage>
</organism>
<feature type="transmembrane region" description="Helical" evidence="1">
    <location>
        <begin position="220"/>
        <end position="238"/>
    </location>
</feature>
<keyword evidence="1" id="KW-1133">Transmembrane helix</keyword>
<evidence type="ECO:0000256" key="2">
    <source>
        <dbReference type="SAM" id="SignalP"/>
    </source>
</evidence>
<dbReference type="RefSeq" id="WP_288198418.1">
    <property type="nucleotide sequence ID" value="NZ_LT608334.1"/>
</dbReference>
<feature type="signal peptide" evidence="2">
    <location>
        <begin position="1"/>
        <end position="25"/>
    </location>
</feature>
<protein>
    <recommendedName>
        <fullName evidence="4">Transmembrane protein</fullName>
    </recommendedName>
</protein>
<keyword evidence="1" id="KW-0812">Transmembrane</keyword>